<proteinExistence type="predicted"/>
<dbReference type="AlphaFoldDB" id="A0A381R1V3"/>
<sequence length="58" mass="6942">MIKKEKELEQLIDKLCAGRDPEYKDFIKNMILSMVEGDKWEKLSKVNELTEKLKKKEE</sequence>
<name>A0A381R1V3_9ZZZZ</name>
<organism evidence="1">
    <name type="scientific">marine metagenome</name>
    <dbReference type="NCBI Taxonomy" id="408172"/>
    <lineage>
        <taxon>unclassified sequences</taxon>
        <taxon>metagenomes</taxon>
        <taxon>ecological metagenomes</taxon>
    </lineage>
</organism>
<dbReference type="EMBL" id="UINC01001608">
    <property type="protein sequence ID" value="SUZ84828.1"/>
    <property type="molecule type" value="Genomic_DNA"/>
</dbReference>
<accession>A0A381R1V3</accession>
<reference evidence="1" key="1">
    <citation type="submission" date="2018-05" db="EMBL/GenBank/DDBJ databases">
        <authorList>
            <person name="Lanie J.A."/>
            <person name="Ng W.-L."/>
            <person name="Kazmierczak K.M."/>
            <person name="Andrzejewski T.M."/>
            <person name="Davidsen T.M."/>
            <person name="Wayne K.J."/>
            <person name="Tettelin H."/>
            <person name="Glass J.I."/>
            <person name="Rusch D."/>
            <person name="Podicherti R."/>
            <person name="Tsui H.-C.T."/>
            <person name="Winkler M.E."/>
        </authorList>
    </citation>
    <scope>NUCLEOTIDE SEQUENCE</scope>
</reference>
<protein>
    <submittedName>
        <fullName evidence="1">Uncharacterized protein</fullName>
    </submittedName>
</protein>
<evidence type="ECO:0000313" key="1">
    <source>
        <dbReference type="EMBL" id="SUZ84828.1"/>
    </source>
</evidence>
<gene>
    <name evidence="1" type="ORF">METZ01_LOCUS37682</name>
</gene>